<comment type="catalytic activity">
    <reaction evidence="9">
        <text>L-seryl-[protein] + ATP = O-phospho-L-seryl-[protein] + ADP + H(+)</text>
        <dbReference type="Rhea" id="RHEA:17989"/>
        <dbReference type="Rhea" id="RHEA-COMP:9863"/>
        <dbReference type="Rhea" id="RHEA-COMP:11604"/>
        <dbReference type="ChEBI" id="CHEBI:15378"/>
        <dbReference type="ChEBI" id="CHEBI:29999"/>
        <dbReference type="ChEBI" id="CHEBI:30616"/>
        <dbReference type="ChEBI" id="CHEBI:83421"/>
        <dbReference type="ChEBI" id="CHEBI:456216"/>
        <dbReference type="EC" id="2.7.11.1"/>
    </reaction>
</comment>
<evidence type="ECO:0000256" key="11">
    <source>
        <dbReference type="RuleBase" id="RU000304"/>
    </source>
</evidence>
<dbReference type="Pfam" id="PF00531">
    <property type="entry name" value="Death"/>
    <property type="match status" value="1"/>
</dbReference>
<keyword evidence="3 11" id="KW-0723">Serine/threonine-protein kinase</keyword>
<dbReference type="EC" id="2.7.11.1" evidence="2"/>
<keyword evidence="5 10" id="KW-0547">Nucleotide-binding</keyword>
<dbReference type="InterPro" id="IPR011029">
    <property type="entry name" value="DEATH-like_dom_sf"/>
</dbReference>
<dbReference type="InterPro" id="IPR017441">
    <property type="entry name" value="Protein_kinase_ATP_BS"/>
</dbReference>
<dbReference type="InterPro" id="IPR000488">
    <property type="entry name" value="Death_dom"/>
</dbReference>
<evidence type="ECO:0000256" key="2">
    <source>
        <dbReference type="ARBA" id="ARBA00012513"/>
    </source>
</evidence>
<dbReference type="GO" id="GO:0045087">
    <property type="term" value="P:innate immune response"/>
    <property type="evidence" value="ECO:0007669"/>
    <property type="project" value="UniProtKB-ARBA"/>
</dbReference>
<feature type="domain" description="Protein kinase" evidence="12">
    <location>
        <begin position="216"/>
        <end position="498"/>
    </location>
</feature>
<dbReference type="PANTHER" id="PTHR27001:SF939">
    <property type="entry name" value="INTERLEUKIN 1 RECEPTOR ASSOCIATED KINASE 1"/>
    <property type="match status" value="1"/>
</dbReference>
<reference evidence="13" key="1">
    <citation type="submission" date="2022-01" db="EMBL/GenBank/DDBJ databases">
        <authorList>
            <person name="King R."/>
        </authorList>
    </citation>
    <scope>NUCLEOTIDE SEQUENCE</scope>
</reference>
<evidence type="ECO:0000256" key="1">
    <source>
        <dbReference type="ARBA" id="ARBA00008718"/>
    </source>
</evidence>
<accession>A0A9N9MZC9</accession>
<evidence type="ECO:0000313" key="14">
    <source>
        <dbReference type="Proteomes" id="UP001152799"/>
    </source>
</evidence>
<dbReference type="InterPro" id="IPR037924">
    <property type="entry name" value="Pelle_death"/>
</dbReference>
<evidence type="ECO:0000256" key="7">
    <source>
        <dbReference type="ARBA" id="ARBA00022840"/>
    </source>
</evidence>
<evidence type="ECO:0000256" key="10">
    <source>
        <dbReference type="PROSITE-ProRule" id="PRU10141"/>
    </source>
</evidence>
<dbReference type="Proteomes" id="UP001152799">
    <property type="component" value="Chromosome 8"/>
</dbReference>
<dbReference type="AlphaFoldDB" id="A0A9N9MZC9"/>
<evidence type="ECO:0000256" key="9">
    <source>
        <dbReference type="ARBA" id="ARBA00048679"/>
    </source>
</evidence>
<dbReference type="SMART" id="SM00220">
    <property type="entry name" value="S_TKc"/>
    <property type="match status" value="1"/>
</dbReference>
<evidence type="ECO:0000256" key="4">
    <source>
        <dbReference type="ARBA" id="ARBA00022679"/>
    </source>
</evidence>
<dbReference type="InterPro" id="IPR000719">
    <property type="entry name" value="Prot_kinase_dom"/>
</dbReference>
<keyword evidence="6" id="KW-0418">Kinase</keyword>
<dbReference type="PANTHER" id="PTHR27001">
    <property type="entry name" value="OS01G0253100 PROTEIN"/>
    <property type="match status" value="1"/>
</dbReference>
<organism evidence="13 14">
    <name type="scientific">Ceutorhynchus assimilis</name>
    <name type="common">cabbage seed weevil</name>
    <dbReference type="NCBI Taxonomy" id="467358"/>
    <lineage>
        <taxon>Eukaryota</taxon>
        <taxon>Metazoa</taxon>
        <taxon>Ecdysozoa</taxon>
        <taxon>Arthropoda</taxon>
        <taxon>Hexapoda</taxon>
        <taxon>Insecta</taxon>
        <taxon>Pterygota</taxon>
        <taxon>Neoptera</taxon>
        <taxon>Endopterygota</taxon>
        <taxon>Coleoptera</taxon>
        <taxon>Polyphaga</taxon>
        <taxon>Cucujiformia</taxon>
        <taxon>Curculionidae</taxon>
        <taxon>Ceutorhynchinae</taxon>
        <taxon>Ceutorhynchus</taxon>
    </lineage>
</organism>
<dbReference type="GO" id="GO:0005524">
    <property type="term" value="F:ATP binding"/>
    <property type="evidence" value="ECO:0007669"/>
    <property type="project" value="UniProtKB-UniRule"/>
</dbReference>
<comment type="catalytic activity">
    <reaction evidence="8">
        <text>L-threonyl-[protein] + ATP = O-phospho-L-threonyl-[protein] + ADP + H(+)</text>
        <dbReference type="Rhea" id="RHEA:46608"/>
        <dbReference type="Rhea" id="RHEA-COMP:11060"/>
        <dbReference type="Rhea" id="RHEA-COMP:11605"/>
        <dbReference type="ChEBI" id="CHEBI:15378"/>
        <dbReference type="ChEBI" id="CHEBI:30013"/>
        <dbReference type="ChEBI" id="CHEBI:30616"/>
        <dbReference type="ChEBI" id="CHEBI:61977"/>
        <dbReference type="ChEBI" id="CHEBI:456216"/>
        <dbReference type="EC" id="2.7.11.1"/>
    </reaction>
</comment>
<evidence type="ECO:0000256" key="5">
    <source>
        <dbReference type="ARBA" id="ARBA00022741"/>
    </source>
</evidence>
<feature type="binding site" evidence="10">
    <location>
        <position position="243"/>
    </location>
    <ligand>
        <name>ATP</name>
        <dbReference type="ChEBI" id="CHEBI:30616"/>
    </ligand>
</feature>
<dbReference type="Gene3D" id="3.30.200.20">
    <property type="entry name" value="Phosphorylase Kinase, domain 1"/>
    <property type="match status" value="1"/>
</dbReference>
<dbReference type="GO" id="GO:0007165">
    <property type="term" value="P:signal transduction"/>
    <property type="evidence" value="ECO:0007669"/>
    <property type="project" value="InterPro"/>
</dbReference>
<gene>
    <name evidence="13" type="ORF">CEUTPL_LOCUS12600</name>
</gene>
<evidence type="ECO:0000256" key="6">
    <source>
        <dbReference type="ARBA" id="ARBA00022777"/>
    </source>
</evidence>
<dbReference type="OrthoDB" id="4062651at2759"/>
<protein>
    <recommendedName>
        <fullName evidence="2">non-specific serine/threonine protein kinase</fullName>
        <ecNumber evidence="2">2.7.11.1</ecNumber>
    </recommendedName>
</protein>
<dbReference type="PROSITE" id="PS50011">
    <property type="entry name" value="PROTEIN_KINASE_DOM"/>
    <property type="match status" value="1"/>
</dbReference>
<dbReference type="InterPro" id="IPR008271">
    <property type="entry name" value="Ser/Thr_kinase_AS"/>
</dbReference>
<dbReference type="EMBL" id="OU892284">
    <property type="protein sequence ID" value="CAG9772179.1"/>
    <property type="molecule type" value="Genomic_DNA"/>
</dbReference>
<keyword evidence="7 10" id="KW-0067">ATP-binding</keyword>
<comment type="similarity">
    <text evidence="1">Belongs to the protein kinase superfamily. TKL Ser/Thr protein kinase family. Pelle subfamily.</text>
</comment>
<evidence type="ECO:0000313" key="13">
    <source>
        <dbReference type="EMBL" id="CAG9772179.1"/>
    </source>
</evidence>
<dbReference type="InterPro" id="IPR011009">
    <property type="entry name" value="Kinase-like_dom_sf"/>
</dbReference>
<dbReference type="PROSITE" id="PS00107">
    <property type="entry name" value="PROTEIN_KINASE_ATP"/>
    <property type="match status" value="1"/>
</dbReference>
<dbReference type="GO" id="GO:0005886">
    <property type="term" value="C:plasma membrane"/>
    <property type="evidence" value="ECO:0007669"/>
    <property type="project" value="TreeGrafter"/>
</dbReference>
<dbReference type="SUPFAM" id="SSF47986">
    <property type="entry name" value="DEATH domain"/>
    <property type="match status" value="1"/>
</dbReference>
<dbReference type="SUPFAM" id="SSF56112">
    <property type="entry name" value="Protein kinase-like (PK-like)"/>
    <property type="match status" value="1"/>
</dbReference>
<evidence type="ECO:0000256" key="3">
    <source>
        <dbReference type="ARBA" id="ARBA00022527"/>
    </source>
</evidence>
<dbReference type="PROSITE" id="PS00108">
    <property type="entry name" value="PROTEIN_KINASE_ST"/>
    <property type="match status" value="1"/>
</dbReference>
<dbReference type="FunFam" id="1.10.510.10:FF:000754">
    <property type="entry name" value="Interleukin-1 receptor-associated kinase"/>
    <property type="match status" value="1"/>
</dbReference>
<sequence>MSSSKPQMYIYHLPYEERRKLCFILDQNNKWEELALKHMLYDEMAIANVRKEVVRGNSPSSELLTLWGHQNHTVFELFILLYRMDVHEGLSILRPFVDDKYHRLIKITNIENGIKRVQIHDSKVPTSNFNRNTDKSIPKPGPVFSNENNETKINNNLQAQATEKPLNIQVNANNDNVPNFKRQQDSTQMLTACVASSAGLIPQIPYEELELATDNWNSNRILGQGGFGTVFRGTWKCTQVAIKRLKTKENTKKEFAEQIRQSITELHCLNAYRHDNILPIYGYSISSSSGITAHPCLVYQYMPGGSLDSRIRTRDETRVMSWPARLNIAIGTARGLQFLHTTLHGNKPLIHGDIKSANILLDLLDQPKIGDFGLAREGPENNLTHILVSRVQGTAPYLPIEFLRSNQFSTKIDTYSFGVVLFELATACPPASATCNKRLLKDYVVDYPVENIIQLKDPRAEGGESIFYQLVRIGKECVQHRSKRPEMVDVLLMLEKVMLL</sequence>
<keyword evidence="4" id="KW-0808">Transferase</keyword>
<dbReference type="GO" id="GO:0004674">
    <property type="term" value="F:protein serine/threonine kinase activity"/>
    <property type="evidence" value="ECO:0007669"/>
    <property type="project" value="UniProtKB-KW"/>
</dbReference>
<evidence type="ECO:0000256" key="8">
    <source>
        <dbReference type="ARBA" id="ARBA00047899"/>
    </source>
</evidence>
<evidence type="ECO:0000259" key="12">
    <source>
        <dbReference type="PROSITE" id="PS50011"/>
    </source>
</evidence>
<dbReference type="Pfam" id="PF07714">
    <property type="entry name" value="PK_Tyr_Ser-Thr"/>
    <property type="match status" value="1"/>
</dbReference>
<proteinExistence type="inferred from homology"/>
<dbReference type="CDD" id="cd08307">
    <property type="entry name" value="Death_Pelle"/>
    <property type="match status" value="1"/>
</dbReference>
<dbReference type="InterPro" id="IPR001245">
    <property type="entry name" value="Ser-Thr/Tyr_kinase_cat_dom"/>
</dbReference>
<dbReference type="FunFam" id="1.10.533.10:FF:000094">
    <property type="entry name" value="Interleukin-1 receptor-associated kinase"/>
    <property type="match status" value="1"/>
</dbReference>
<name>A0A9N9MZC9_9CUCU</name>
<dbReference type="Gene3D" id="1.10.533.10">
    <property type="entry name" value="Death Domain, Fas"/>
    <property type="match status" value="1"/>
</dbReference>
<keyword evidence="14" id="KW-1185">Reference proteome</keyword>
<dbReference type="Gene3D" id="1.10.510.10">
    <property type="entry name" value="Transferase(Phosphotransferase) domain 1"/>
    <property type="match status" value="1"/>
</dbReference>